<protein>
    <recommendedName>
        <fullName evidence="2">UPAR/Ly6 domain-containing protein</fullName>
    </recommendedName>
</protein>
<evidence type="ECO:0000313" key="3">
    <source>
        <dbReference type="EMBL" id="KAK2868544.1"/>
    </source>
</evidence>
<evidence type="ECO:0000313" key="4">
    <source>
        <dbReference type="Proteomes" id="UP001187315"/>
    </source>
</evidence>
<reference evidence="3" key="1">
    <citation type="submission" date="2023-08" db="EMBL/GenBank/DDBJ databases">
        <title>Pelteobagrus vachellii genome.</title>
        <authorList>
            <person name="Liu H."/>
        </authorList>
    </citation>
    <scope>NUCLEOTIDE SEQUENCE</scope>
    <source>
        <strain evidence="3">PRFRI_2022a</strain>
        <tissue evidence="3">Muscle</tissue>
    </source>
</reference>
<dbReference type="Proteomes" id="UP001187315">
    <property type="component" value="Unassembled WGS sequence"/>
</dbReference>
<feature type="signal peptide" evidence="1">
    <location>
        <begin position="1"/>
        <end position="19"/>
    </location>
</feature>
<dbReference type="InterPro" id="IPR045860">
    <property type="entry name" value="Snake_toxin-like_sf"/>
</dbReference>
<gene>
    <name evidence="3" type="ORF">Q7C36_000415</name>
</gene>
<comment type="caution">
    <text evidence="3">The sequence shown here is derived from an EMBL/GenBank/DDBJ whole genome shotgun (WGS) entry which is preliminary data.</text>
</comment>
<keyword evidence="4" id="KW-1185">Reference proteome</keyword>
<dbReference type="Pfam" id="PF00021">
    <property type="entry name" value="UPAR_LY6"/>
    <property type="match status" value="1"/>
</dbReference>
<feature type="domain" description="UPAR/Ly6" evidence="2">
    <location>
        <begin position="19"/>
        <end position="87"/>
    </location>
</feature>
<keyword evidence="1" id="KW-0732">Signal</keyword>
<organism evidence="3 4">
    <name type="scientific">Tachysurus vachellii</name>
    <name type="common">Darkbarbel catfish</name>
    <name type="synonym">Pelteobagrus vachellii</name>
    <dbReference type="NCBI Taxonomy" id="175792"/>
    <lineage>
        <taxon>Eukaryota</taxon>
        <taxon>Metazoa</taxon>
        <taxon>Chordata</taxon>
        <taxon>Craniata</taxon>
        <taxon>Vertebrata</taxon>
        <taxon>Euteleostomi</taxon>
        <taxon>Actinopterygii</taxon>
        <taxon>Neopterygii</taxon>
        <taxon>Teleostei</taxon>
        <taxon>Ostariophysi</taxon>
        <taxon>Siluriformes</taxon>
        <taxon>Bagridae</taxon>
        <taxon>Tachysurus</taxon>
    </lineage>
</organism>
<evidence type="ECO:0000259" key="2">
    <source>
        <dbReference type="Pfam" id="PF00021"/>
    </source>
</evidence>
<accession>A0AA88P136</accession>
<evidence type="ECO:0000256" key="1">
    <source>
        <dbReference type="SAM" id="SignalP"/>
    </source>
</evidence>
<proteinExistence type="predicted"/>
<dbReference type="AlphaFoldDB" id="A0AA88P136"/>
<feature type="chain" id="PRO_5041639582" description="UPAR/Ly6 domain-containing protein" evidence="1">
    <location>
        <begin position="20"/>
        <end position="90"/>
    </location>
</feature>
<dbReference type="InterPro" id="IPR016054">
    <property type="entry name" value="LY6_UPA_recep-like"/>
</dbReference>
<name>A0AA88P136_TACVA</name>
<sequence length="90" mass="9617">MKMLLVTLALALLLTSGSALKCHKCTPDGKCSIETCTSGQDTCVATKVFTRVDLFVVKKCLTQAQCVEMKKSNKSPVACCGTDLCNKDVP</sequence>
<dbReference type="SUPFAM" id="SSF57302">
    <property type="entry name" value="Snake toxin-like"/>
    <property type="match status" value="1"/>
</dbReference>
<dbReference type="EMBL" id="JAVHJS010000001">
    <property type="protein sequence ID" value="KAK2868544.1"/>
    <property type="molecule type" value="Genomic_DNA"/>
</dbReference>
<dbReference type="Gene3D" id="2.10.60.10">
    <property type="entry name" value="CD59"/>
    <property type="match status" value="1"/>
</dbReference>